<keyword evidence="13" id="KW-1185">Reference proteome</keyword>
<dbReference type="InterPro" id="IPR001807">
    <property type="entry name" value="ClC"/>
</dbReference>
<evidence type="ECO:0000256" key="1">
    <source>
        <dbReference type="ARBA" id="ARBA00004141"/>
    </source>
</evidence>
<keyword evidence="3 9" id="KW-0812">Transmembrane</keyword>
<accession>S8EMR2</accession>
<dbReference type="PRINTS" id="PR00762">
    <property type="entry name" value="CLCHANNEL"/>
</dbReference>
<keyword evidence="6 9" id="KW-0472">Membrane</keyword>
<comment type="subcellular location">
    <subcellularLocation>
        <location evidence="1 9">Membrane</location>
        <topology evidence="1 9">Multi-pass membrane protein</topology>
    </subcellularLocation>
</comment>
<feature type="transmembrane region" description="Helical" evidence="9">
    <location>
        <begin position="424"/>
        <end position="447"/>
    </location>
</feature>
<dbReference type="GO" id="GO:0005769">
    <property type="term" value="C:early endosome"/>
    <property type="evidence" value="ECO:0007669"/>
    <property type="project" value="TreeGrafter"/>
</dbReference>
<dbReference type="PANTHER" id="PTHR45711:SF6">
    <property type="entry name" value="CHLORIDE CHANNEL PROTEIN"/>
    <property type="match status" value="1"/>
</dbReference>
<evidence type="ECO:0000256" key="7">
    <source>
        <dbReference type="ARBA" id="ARBA00023214"/>
    </source>
</evidence>
<dbReference type="AlphaFoldDB" id="S8EMR2"/>
<dbReference type="CDD" id="cd03684">
    <property type="entry name" value="ClC_3_like"/>
    <property type="match status" value="1"/>
</dbReference>
<feature type="transmembrane region" description="Helical" evidence="9">
    <location>
        <begin position="498"/>
        <end position="518"/>
    </location>
</feature>
<evidence type="ECO:0000256" key="10">
    <source>
        <dbReference type="SAM" id="MobiDB-lite"/>
    </source>
</evidence>
<keyword evidence="7 9" id="KW-0868">Chloride</keyword>
<keyword evidence="8" id="KW-0129">CBS domain</keyword>
<dbReference type="GO" id="GO:0005794">
    <property type="term" value="C:Golgi apparatus"/>
    <property type="evidence" value="ECO:0007669"/>
    <property type="project" value="TreeGrafter"/>
</dbReference>
<organism evidence="12 13">
    <name type="scientific">Fomitopsis schrenkii</name>
    <name type="common">Brown rot fungus</name>
    <dbReference type="NCBI Taxonomy" id="2126942"/>
    <lineage>
        <taxon>Eukaryota</taxon>
        <taxon>Fungi</taxon>
        <taxon>Dikarya</taxon>
        <taxon>Basidiomycota</taxon>
        <taxon>Agaricomycotina</taxon>
        <taxon>Agaricomycetes</taxon>
        <taxon>Polyporales</taxon>
        <taxon>Fomitopsis</taxon>
    </lineage>
</organism>
<dbReference type="InParanoid" id="S8EMR2"/>
<dbReference type="Gene3D" id="1.10.3080.10">
    <property type="entry name" value="Clc chloride channel"/>
    <property type="match status" value="1"/>
</dbReference>
<feature type="transmembrane region" description="Helical" evidence="9">
    <location>
        <begin position="625"/>
        <end position="647"/>
    </location>
</feature>
<evidence type="ECO:0000256" key="8">
    <source>
        <dbReference type="PROSITE-ProRule" id="PRU00703"/>
    </source>
</evidence>
<dbReference type="InterPro" id="IPR000644">
    <property type="entry name" value="CBS_dom"/>
</dbReference>
<dbReference type="Pfam" id="PF00654">
    <property type="entry name" value="Voltage_CLC"/>
    <property type="match status" value="1"/>
</dbReference>
<dbReference type="InterPro" id="IPR046342">
    <property type="entry name" value="CBS_dom_sf"/>
</dbReference>
<proteinExistence type="inferred from homology"/>
<dbReference type="PANTHER" id="PTHR45711">
    <property type="entry name" value="CHLORIDE CHANNEL PROTEIN"/>
    <property type="match status" value="1"/>
</dbReference>
<dbReference type="OrthoDB" id="431497at2759"/>
<reference evidence="12 13" key="1">
    <citation type="journal article" date="2012" name="Science">
        <title>The Paleozoic origin of enzymatic lignin decomposition reconstructed from 31 fungal genomes.</title>
        <authorList>
            <person name="Floudas D."/>
            <person name="Binder M."/>
            <person name="Riley R."/>
            <person name="Barry K."/>
            <person name="Blanchette R.A."/>
            <person name="Henrissat B."/>
            <person name="Martinez A.T."/>
            <person name="Otillar R."/>
            <person name="Spatafora J.W."/>
            <person name="Yadav J.S."/>
            <person name="Aerts A."/>
            <person name="Benoit I."/>
            <person name="Boyd A."/>
            <person name="Carlson A."/>
            <person name="Copeland A."/>
            <person name="Coutinho P.M."/>
            <person name="de Vries R.P."/>
            <person name="Ferreira P."/>
            <person name="Findley K."/>
            <person name="Foster B."/>
            <person name="Gaskell J."/>
            <person name="Glotzer D."/>
            <person name="Gorecki P."/>
            <person name="Heitman J."/>
            <person name="Hesse C."/>
            <person name="Hori C."/>
            <person name="Igarashi K."/>
            <person name="Jurgens J.A."/>
            <person name="Kallen N."/>
            <person name="Kersten P."/>
            <person name="Kohler A."/>
            <person name="Kuees U."/>
            <person name="Kumar T.K.A."/>
            <person name="Kuo A."/>
            <person name="LaButti K."/>
            <person name="Larrondo L.F."/>
            <person name="Lindquist E."/>
            <person name="Ling A."/>
            <person name="Lombard V."/>
            <person name="Lucas S."/>
            <person name="Lundell T."/>
            <person name="Martin R."/>
            <person name="McLaughlin D.J."/>
            <person name="Morgenstern I."/>
            <person name="Morin E."/>
            <person name="Murat C."/>
            <person name="Nagy L.G."/>
            <person name="Nolan M."/>
            <person name="Ohm R.A."/>
            <person name="Patyshakuliyeva A."/>
            <person name="Rokas A."/>
            <person name="Ruiz-Duenas F.J."/>
            <person name="Sabat G."/>
            <person name="Salamov A."/>
            <person name="Samejima M."/>
            <person name="Schmutz J."/>
            <person name="Slot J.C."/>
            <person name="St John F."/>
            <person name="Stenlid J."/>
            <person name="Sun H."/>
            <person name="Sun S."/>
            <person name="Syed K."/>
            <person name="Tsang A."/>
            <person name="Wiebenga A."/>
            <person name="Young D."/>
            <person name="Pisabarro A."/>
            <person name="Eastwood D.C."/>
            <person name="Martin F."/>
            <person name="Cullen D."/>
            <person name="Grigoriev I.V."/>
            <person name="Hibbett D.S."/>
        </authorList>
    </citation>
    <scope>NUCLEOTIDE SEQUENCE</scope>
    <source>
        <strain evidence="13">FP-58527</strain>
    </source>
</reference>
<name>S8EMR2_FOMSC</name>
<evidence type="ECO:0000259" key="11">
    <source>
        <dbReference type="PROSITE" id="PS51371"/>
    </source>
</evidence>
<evidence type="ECO:0000313" key="12">
    <source>
        <dbReference type="EMBL" id="EPT04624.1"/>
    </source>
</evidence>
<dbReference type="GO" id="GO:0005247">
    <property type="term" value="F:voltage-gated chloride channel activity"/>
    <property type="evidence" value="ECO:0007669"/>
    <property type="project" value="TreeGrafter"/>
</dbReference>
<keyword evidence="2 9" id="KW-0813">Transport</keyword>
<protein>
    <recommendedName>
        <fullName evidence="9">Chloride channel protein</fullName>
    </recommendedName>
</protein>
<dbReference type="eggNOG" id="KOG0475">
    <property type="taxonomic scope" value="Eukaryota"/>
</dbReference>
<evidence type="ECO:0000313" key="13">
    <source>
        <dbReference type="Proteomes" id="UP000015241"/>
    </source>
</evidence>
<dbReference type="FunFam" id="1.10.3080.10:FF:000013">
    <property type="entry name" value="Voltage-gated chloride channel (ClcA)"/>
    <property type="match status" value="1"/>
</dbReference>
<comment type="caution">
    <text evidence="9">Lacks conserved residue(s) required for the propagation of feature annotation.</text>
</comment>
<feature type="domain" description="CBS" evidence="11">
    <location>
        <begin position="868"/>
        <end position="926"/>
    </location>
</feature>
<feature type="transmembrane region" description="Helical" evidence="9">
    <location>
        <begin position="181"/>
        <end position="202"/>
    </location>
</feature>
<evidence type="ECO:0000256" key="2">
    <source>
        <dbReference type="ARBA" id="ARBA00022448"/>
    </source>
</evidence>
<dbReference type="SUPFAM" id="SSF81340">
    <property type="entry name" value="Clc chloride channel"/>
    <property type="match status" value="1"/>
</dbReference>
<keyword evidence="5 9" id="KW-0406">Ion transport</keyword>
<sequence length="927" mass="101287">MNEEGETPAGPHGAPSDLAWRRQRLLRIGNEATEASETSALRPSHTRAASYGTVSGLSVHERDRSRNKSNVGTRRGLSAIPRIRIPLYTKSTPSSPRSVLSHKDSYFATQRPISAYDKPPTSELDSPEGNADVKTNGIRVWYSSFTSIDWLHDAIKDQARQARLRKRKSRRGRIIRQLDRSIGWIIVTIVGFLTALVAFSVVRSEQWLFDIKEGYCGDDWTKAKRFCCRIKDDTLYSTAMPLFLSLDAEDDCDAWRSWTDVFGTLIEKNGEWMGLEAEMAQYVAYTIIALTWAVASALLTIHLTASNSFITRKDSGVLAPDFAGAIEGQKAASVPAGEPKRKVMYYAAGSGIPEIKTILSGFVIHGYLGGRTLFTKSVGLALSVASGLSLGKEGPFVHIASCIGNIVSRFFSKYETNEGKRREILSAACAAGVAVAFGAPIGGVLFSLEEVSYFFPAKVMWRSFFCAMVAAMTLRFLDPFGSGKLVLFQVTYDKDWHAYELVMFLLLGVFGGIYGAWFSKLNYRWSRNVRGATWLKTHPVSEVFLVTLATTILSFVNPYTRMGSTELVYNLFAECRPGSKNTHLGLCVVNPPQQAMSVINSILVALVIKGALTIVTFGIKVPAGIFIPSLAIGACAGRILGILVQWLQYSRPESAIFASCKGDLNCVVPGLYAMVGAAASLSGVTRTTVSLAVIMFELTDTLTYAVPVMLAVLVAKTVADAVEPKGIYDLCIELSHLPFLDAKHEYVWGKLQIDDVTDRDVDVIHVDRENTVKRLRDQLQGLIVSGGSDSGFPIVRNDDGGMRMVGYIGASELEHALSIAADDADKPIKFTSSALYQHGGLLASSVSSLEAGSLFGGNVDPFDFSPYMDQAPLTVQSNSPLELVQQFFAKLGARYVVVTDADGYYEGVIDKKTWLAFLSQLEEGKGH</sequence>
<dbReference type="STRING" id="743788.S8EMR2"/>
<keyword evidence="4 9" id="KW-1133">Transmembrane helix</keyword>
<dbReference type="EMBL" id="KE504126">
    <property type="protein sequence ID" value="EPT04624.1"/>
    <property type="molecule type" value="Genomic_DNA"/>
</dbReference>
<feature type="region of interest" description="Disordered" evidence="10">
    <location>
        <begin position="1"/>
        <end position="76"/>
    </location>
</feature>
<dbReference type="GO" id="GO:0005886">
    <property type="term" value="C:plasma membrane"/>
    <property type="evidence" value="ECO:0007669"/>
    <property type="project" value="TreeGrafter"/>
</dbReference>
<dbReference type="PROSITE" id="PS51371">
    <property type="entry name" value="CBS"/>
    <property type="match status" value="1"/>
</dbReference>
<evidence type="ECO:0000256" key="5">
    <source>
        <dbReference type="ARBA" id="ARBA00023065"/>
    </source>
</evidence>
<dbReference type="HOGENOM" id="CLU_003181_2_0_1"/>
<feature type="transmembrane region" description="Helical" evidence="9">
    <location>
        <begin position="598"/>
        <end position="619"/>
    </location>
</feature>
<dbReference type="InterPro" id="IPR014743">
    <property type="entry name" value="Cl-channel_core"/>
</dbReference>
<dbReference type="Proteomes" id="UP000015241">
    <property type="component" value="Unassembled WGS sequence"/>
</dbReference>
<evidence type="ECO:0000256" key="9">
    <source>
        <dbReference type="RuleBase" id="RU361221"/>
    </source>
</evidence>
<comment type="similarity">
    <text evidence="9">Belongs to the chloride channel (TC 2.A.49) family.</text>
</comment>
<dbReference type="SUPFAM" id="SSF54631">
    <property type="entry name" value="CBS-domain pair"/>
    <property type="match status" value="1"/>
</dbReference>
<evidence type="ECO:0000256" key="6">
    <source>
        <dbReference type="ARBA" id="ARBA00023136"/>
    </source>
</evidence>
<evidence type="ECO:0000256" key="3">
    <source>
        <dbReference type="ARBA" id="ARBA00022692"/>
    </source>
</evidence>
<feature type="transmembrane region" description="Helical" evidence="9">
    <location>
        <begin position="282"/>
        <end position="303"/>
    </location>
</feature>
<evidence type="ECO:0000256" key="4">
    <source>
        <dbReference type="ARBA" id="ARBA00022989"/>
    </source>
</evidence>
<gene>
    <name evidence="12" type="ORF">FOMPIDRAFT_1113106</name>
</gene>